<name>A0A9P8N4J7_9HYPO</name>
<dbReference type="GeneID" id="68351268"/>
<comment type="caution">
    <text evidence="2">The sequence shown here is derived from an EMBL/GenBank/DDBJ whole genome shotgun (WGS) entry which is preliminary data.</text>
</comment>
<protein>
    <submittedName>
        <fullName evidence="2">Uncharacterized protein</fullName>
    </submittedName>
</protein>
<sequence>MRNDLRNEMRTINRKLDDLDRKVDGLDRKVTVLDKNFTARMQNSIVVHESVDLAPLCNVRTGNPIPGCPATLGDLDNVSSQEAADLLRSWVNRSRED</sequence>
<dbReference type="AlphaFoldDB" id="A0A9P8N4J7"/>
<accession>A0A9P8N4J7</accession>
<evidence type="ECO:0000256" key="1">
    <source>
        <dbReference type="SAM" id="Coils"/>
    </source>
</evidence>
<keyword evidence="3" id="KW-1185">Reference proteome</keyword>
<dbReference type="OrthoDB" id="3641511at2759"/>
<dbReference type="Proteomes" id="UP000824596">
    <property type="component" value="Unassembled WGS sequence"/>
</dbReference>
<dbReference type="EMBL" id="JAIZPD010000002">
    <property type="protein sequence ID" value="KAH0966730.1"/>
    <property type="molecule type" value="Genomic_DNA"/>
</dbReference>
<evidence type="ECO:0000313" key="3">
    <source>
        <dbReference type="Proteomes" id="UP000824596"/>
    </source>
</evidence>
<feature type="coiled-coil region" evidence="1">
    <location>
        <begin position="2"/>
        <end position="36"/>
    </location>
</feature>
<keyword evidence="1" id="KW-0175">Coiled coil</keyword>
<gene>
    <name evidence="2" type="ORF">HRG_02139</name>
</gene>
<evidence type="ECO:0000313" key="2">
    <source>
        <dbReference type="EMBL" id="KAH0966730.1"/>
    </source>
</evidence>
<dbReference type="Gene3D" id="1.20.5.170">
    <property type="match status" value="1"/>
</dbReference>
<reference evidence="2" key="1">
    <citation type="submission" date="2021-09" db="EMBL/GenBank/DDBJ databases">
        <title>A high-quality genome of the endoparasitic fungus Hirsutella rhossiliensis with a comparison of Hirsutella genomes reveals transposable elements contributing to genome size variation.</title>
        <authorList>
            <person name="Lin R."/>
            <person name="Jiao Y."/>
            <person name="Sun X."/>
            <person name="Ling J."/>
            <person name="Xie B."/>
            <person name="Cheng X."/>
        </authorList>
    </citation>
    <scope>NUCLEOTIDE SEQUENCE</scope>
    <source>
        <strain evidence="2">HR02</strain>
    </source>
</reference>
<dbReference type="RefSeq" id="XP_044724243.1">
    <property type="nucleotide sequence ID" value="XM_044860610.1"/>
</dbReference>
<organism evidence="2 3">
    <name type="scientific">Hirsutella rhossiliensis</name>
    <dbReference type="NCBI Taxonomy" id="111463"/>
    <lineage>
        <taxon>Eukaryota</taxon>
        <taxon>Fungi</taxon>
        <taxon>Dikarya</taxon>
        <taxon>Ascomycota</taxon>
        <taxon>Pezizomycotina</taxon>
        <taxon>Sordariomycetes</taxon>
        <taxon>Hypocreomycetidae</taxon>
        <taxon>Hypocreales</taxon>
        <taxon>Ophiocordycipitaceae</taxon>
        <taxon>Hirsutella</taxon>
    </lineage>
</organism>
<proteinExistence type="predicted"/>